<dbReference type="Proteomes" id="UP001207468">
    <property type="component" value="Unassembled WGS sequence"/>
</dbReference>
<keyword evidence="2" id="KW-1185">Reference proteome</keyword>
<protein>
    <submittedName>
        <fullName evidence="1">Uncharacterized protein</fullName>
    </submittedName>
</protein>
<proteinExistence type="predicted"/>
<organism evidence="1 2">
    <name type="scientific">Russula earlei</name>
    <dbReference type="NCBI Taxonomy" id="71964"/>
    <lineage>
        <taxon>Eukaryota</taxon>
        <taxon>Fungi</taxon>
        <taxon>Dikarya</taxon>
        <taxon>Basidiomycota</taxon>
        <taxon>Agaricomycotina</taxon>
        <taxon>Agaricomycetes</taxon>
        <taxon>Russulales</taxon>
        <taxon>Russulaceae</taxon>
        <taxon>Russula</taxon>
    </lineage>
</organism>
<name>A0ACC0U0W9_9AGAM</name>
<sequence>MANTIPSLTVDGSDVYLAEHLATHISATRHHLTGAPDHPEKPYKPSFHPPTGYWSSAEKALFFRALSVHSRFRPDLIAASIGTKSTADVAVYLSLLREGAARTAIARDRHPAAHEVSAALVDFEDRCAAPICAAEPARALEALKMAREEAARSVQNSLRARRGQGDIDGVRDWEGQRVRAEAFRRWREEREVEWAREDLLSRFDSVGLQVLDRMLRLDEAKADPDGEEEERDVRMRRTLSGARPPVAGPSTQHPSTPASSPAIEPHGTTSTALVVSIANDDTEVIADTIPSNLSPASRRRAYKRLYMRRKRAEASGGVAQLDPARLKPGRKASATSKFMRPRSEGEDSKGRRRGHTRQYKIQSMLERHGIGAEYLHTNGLGLFHLGALSRLMRLYPCLDASRPEGVAESIAAETIQMLHALVVQFTRSIVRRAITLRELEFALLSHSKLWRLGKRVVRPPHVRRALELSGAARLSKRTHFEGLLERFSEEGSTDSDDDEDLPLAVRAGMEKALAKMRSSRKPVPAMRLRSGTGLQTIAPCTPRLCTCPTWSHLPIRSASMREEEEEEELMPAETDDEALAVELHEDAKLDEADARAASQYEAGVWRELLGEHGVDMQDTEVPARKRSADEEVGGGDAHSIPPRKRTRQVKSAALIEDSDDD</sequence>
<gene>
    <name evidence="1" type="ORF">F5148DRAFT_984973</name>
</gene>
<evidence type="ECO:0000313" key="2">
    <source>
        <dbReference type="Proteomes" id="UP001207468"/>
    </source>
</evidence>
<dbReference type="EMBL" id="JAGFNK010000267">
    <property type="protein sequence ID" value="KAI9454810.1"/>
    <property type="molecule type" value="Genomic_DNA"/>
</dbReference>
<accession>A0ACC0U0W9</accession>
<reference evidence="1" key="1">
    <citation type="submission" date="2021-03" db="EMBL/GenBank/DDBJ databases">
        <title>Evolutionary priming and transition to the ectomycorrhizal habit in an iconic lineage of mushroom-forming fungi: is preadaptation a requirement?</title>
        <authorList>
            <consortium name="DOE Joint Genome Institute"/>
            <person name="Looney B.P."/>
            <person name="Miyauchi S."/>
            <person name="Morin E."/>
            <person name="Drula E."/>
            <person name="Courty P.E."/>
            <person name="Chicoki N."/>
            <person name="Fauchery L."/>
            <person name="Kohler A."/>
            <person name="Kuo A."/>
            <person name="LaButti K."/>
            <person name="Pangilinan J."/>
            <person name="Lipzen A."/>
            <person name="Riley R."/>
            <person name="Andreopoulos W."/>
            <person name="He G."/>
            <person name="Johnson J."/>
            <person name="Barry K.W."/>
            <person name="Grigoriev I.V."/>
            <person name="Nagy L."/>
            <person name="Hibbett D."/>
            <person name="Henrissat B."/>
            <person name="Matheny P.B."/>
            <person name="Labbe J."/>
            <person name="Martin A.F."/>
        </authorList>
    </citation>
    <scope>NUCLEOTIDE SEQUENCE</scope>
    <source>
        <strain evidence="1">BPL698</strain>
    </source>
</reference>
<evidence type="ECO:0000313" key="1">
    <source>
        <dbReference type="EMBL" id="KAI9454810.1"/>
    </source>
</evidence>
<comment type="caution">
    <text evidence="1">The sequence shown here is derived from an EMBL/GenBank/DDBJ whole genome shotgun (WGS) entry which is preliminary data.</text>
</comment>